<evidence type="ECO:0000256" key="6">
    <source>
        <dbReference type="ARBA" id="ARBA00023002"/>
    </source>
</evidence>
<dbReference type="EMBL" id="AP021874">
    <property type="protein sequence ID" value="BBO71871.1"/>
    <property type="molecule type" value="Genomic_DNA"/>
</dbReference>
<evidence type="ECO:0000256" key="4">
    <source>
        <dbReference type="ARBA" id="ARBA00022798"/>
    </source>
</evidence>
<dbReference type="SUPFAM" id="SSF51905">
    <property type="entry name" value="FAD/NAD(P)-binding domain"/>
    <property type="match status" value="1"/>
</dbReference>
<proteinExistence type="inferred from homology"/>
<dbReference type="PROSITE" id="PS51257">
    <property type="entry name" value="PROKAR_LIPOPROTEIN"/>
    <property type="match status" value="1"/>
</dbReference>
<dbReference type="InterPro" id="IPR038299">
    <property type="entry name" value="DAO_C_sf"/>
</dbReference>
<organism evidence="9 10">
    <name type="scientific">Desulfosarcina alkanivorans</name>
    <dbReference type="NCBI Taxonomy" id="571177"/>
    <lineage>
        <taxon>Bacteria</taxon>
        <taxon>Pseudomonadati</taxon>
        <taxon>Thermodesulfobacteriota</taxon>
        <taxon>Desulfobacteria</taxon>
        <taxon>Desulfobacterales</taxon>
        <taxon>Desulfosarcinaceae</taxon>
        <taxon>Desulfosarcina</taxon>
    </lineage>
</organism>
<keyword evidence="5" id="KW-0274">FAD</keyword>
<dbReference type="Gene3D" id="3.30.9.10">
    <property type="entry name" value="D-Amino Acid Oxidase, subunit A, domain 2"/>
    <property type="match status" value="1"/>
</dbReference>
<dbReference type="RefSeq" id="WP_155319647.1">
    <property type="nucleotide sequence ID" value="NZ_AP021874.1"/>
</dbReference>
<evidence type="ECO:0000259" key="7">
    <source>
        <dbReference type="Pfam" id="PF01266"/>
    </source>
</evidence>
<dbReference type="AlphaFoldDB" id="A0A5K7YXQ2"/>
<dbReference type="PANTHER" id="PTHR11985:SF35">
    <property type="entry name" value="ANAEROBIC GLYCEROL-3-PHOSPHATE DEHYDROGENASE SUBUNIT A"/>
    <property type="match status" value="1"/>
</dbReference>
<keyword evidence="3" id="KW-0285">Flavoprotein</keyword>
<keyword evidence="4" id="KW-0319">Glycerol metabolism</keyword>
<sequence>MNRRQSIDAIDANDGYWDMLVIGGGATGLGCALDAASRGYQTLLVEQDDFAKGTSSRSTKLVHGGVRYLQQGNVSLVLEALHERGLLMQNAPHLVRNQAFIVPNYEWWDGPFYGVGLKVYDLLAGRLGLGTSKWLSKAETLQRIPTLEPDRLRGGVVYHDGQFDDARLAVNLAQSIADAGGVPVNYMQVTDLTYSGEMINGVTIKDSLTGEERTVRARVVINATGIFADDILRMDRPGAPALITHSQGIHLVLDKRFLKGNTAIMVPQTEDGRVLFAVPWHDRVLVGTTDTPVDRATLEPRPFEEEIDFILKHAAQYMVEDPVREDILCVFAGLRPLVGAGEGKKTAAISRDHHLAVSPSGLVTITGGKWTTYRKMAEDAVDQAALIAGLPESDCRTRTLRIHGWLKNMDPADPMRAYGSDAVSIRRIVDTDARMGEKLHDRLPYVGAEVIWAVRHEMAVTLEDVLARRTRALILDAPASMDIAEKTAALMAHELGRGAEWEREQVAGFKMLARGYQPD</sequence>
<dbReference type="PROSITE" id="PS00978">
    <property type="entry name" value="FAD_G3PDH_2"/>
    <property type="match status" value="1"/>
</dbReference>
<dbReference type="InterPro" id="IPR031656">
    <property type="entry name" value="DAO_C"/>
</dbReference>
<evidence type="ECO:0000256" key="1">
    <source>
        <dbReference type="ARBA" id="ARBA00001974"/>
    </source>
</evidence>
<dbReference type="GO" id="GO:0046168">
    <property type="term" value="P:glycerol-3-phosphate catabolic process"/>
    <property type="evidence" value="ECO:0007669"/>
    <property type="project" value="TreeGrafter"/>
</dbReference>
<evidence type="ECO:0000256" key="3">
    <source>
        <dbReference type="ARBA" id="ARBA00022630"/>
    </source>
</evidence>
<dbReference type="InterPro" id="IPR006076">
    <property type="entry name" value="FAD-dep_OxRdtase"/>
</dbReference>
<evidence type="ECO:0000259" key="8">
    <source>
        <dbReference type="Pfam" id="PF16901"/>
    </source>
</evidence>
<dbReference type="PRINTS" id="PR01001">
    <property type="entry name" value="FADG3PDH"/>
</dbReference>
<evidence type="ECO:0000256" key="5">
    <source>
        <dbReference type="ARBA" id="ARBA00022827"/>
    </source>
</evidence>
<dbReference type="Pfam" id="PF16901">
    <property type="entry name" value="DAO_C"/>
    <property type="match status" value="1"/>
</dbReference>
<dbReference type="OrthoDB" id="9766796at2"/>
<accession>A0A5K7YXQ2</accession>
<dbReference type="PANTHER" id="PTHR11985">
    <property type="entry name" value="GLYCEROL-3-PHOSPHATE DEHYDROGENASE"/>
    <property type="match status" value="1"/>
</dbReference>
<comment type="cofactor">
    <cofactor evidence="1">
        <name>FAD</name>
        <dbReference type="ChEBI" id="CHEBI:57692"/>
    </cofactor>
</comment>
<dbReference type="InterPro" id="IPR000447">
    <property type="entry name" value="G3P_DH_FAD-dep"/>
</dbReference>
<dbReference type="Gene3D" id="1.10.8.870">
    <property type="entry name" value="Alpha-glycerophosphate oxidase, cap domain"/>
    <property type="match status" value="1"/>
</dbReference>
<evidence type="ECO:0000313" key="9">
    <source>
        <dbReference type="EMBL" id="BBO71871.1"/>
    </source>
</evidence>
<dbReference type="Gene3D" id="3.50.50.60">
    <property type="entry name" value="FAD/NAD(P)-binding domain"/>
    <property type="match status" value="1"/>
</dbReference>
<keyword evidence="10" id="KW-1185">Reference proteome</keyword>
<comment type="similarity">
    <text evidence="2">Belongs to the FAD-dependent glycerol-3-phosphate dehydrogenase family.</text>
</comment>
<evidence type="ECO:0000256" key="2">
    <source>
        <dbReference type="ARBA" id="ARBA00007330"/>
    </source>
</evidence>
<feature type="domain" description="FAD dependent oxidoreductase" evidence="7">
    <location>
        <begin position="18"/>
        <end position="374"/>
    </location>
</feature>
<dbReference type="Proteomes" id="UP000427906">
    <property type="component" value="Chromosome"/>
</dbReference>
<evidence type="ECO:0000313" key="10">
    <source>
        <dbReference type="Proteomes" id="UP000427906"/>
    </source>
</evidence>
<dbReference type="GO" id="GO:0004368">
    <property type="term" value="F:glycerol-3-phosphate dehydrogenase (quinone) activity"/>
    <property type="evidence" value="ECO:0007669"/>
    <property type="project" value="InterPro"/>
</dbReference>
<dbReference type="KEGG" id="dalk:DSCA_58010"/>
<dbReference type="GO" id="GO:0006071">
    <property type="term" value="P:glycerol metabolic process"/>
    <property type="evidence" value="ECO:0007669"/>
    <property type="project" value="UniProtKB-KW"/>
</dbReference>
<gene>
    <name evidence="9" type="primary">glpA</name>
    <name evidence="9" type="ORF">DSCA_58010</name>
</gene>
<protein>
    <submittedName>
        <fullName evidence="9">Glycerol-3-phosphate dehydrogenase</fullName>
    </submittedName>
</protein>
<reference evidence="9 10" key="1">
    <citation type="submission" date="2019-11" db="EMBL/GenBank/DDBJ databases">
        <title>Comparative genomics of hydrocarbon-degrading Desulfosarcina strains.</title>
        <authorList>
            <person name="Watanabe M."/>
            <person name="Kojima H."/>
            <person name="Fukui M."/>
        </authorList>
    </citation>
    <scope>NUCLEOTIDE SEQUENCE [LARGE SCALE GENOMIC DNA]</scope>
    <source>
        <strain evidence="9 10">PL12</strain>
    </source>
</reference>
<keyword evidence="6" id="KW-0560">Oxidoreductase</keyword>
<name>A0A5K7YXQ2_9BACT</name>
<dbReference type="Pfam" id="PF01266">
    <property type="entry name" value="DAO"/>
    <property type="match status" value="1"/>
</dbReference>
<dbReference type="InterPro" id="IPR036188">
    <property type="entry name" value="FAD/NAD-bd_sf"/>
</dbReference>
<feature type="domain" description="Alpha-glycerophosphate oxidase C-terminal" evidence="8">
    <location>
        <begin position="415"/>
        <end position="497"/>
    </location>
</feature>